<evidence type="ECO:0000313" key="1">
    <source>
        <dbReference type="EMBL" id="OTF87151.1"/>
    </source>
</evidence>
<name>A0A251RSF5_HELAN</name>
<protein>
    <submittedName>
        <fullName evidence="1">Uncharacterized protein</fullName>
    </submittedName>
</protein>
<dbReference type="InParanoid" id="A0A251RSF5"/>
<keyword evidence="2" id="KW-1185">Reference proteome</keyword>
<dbReference type="AlphaFoldDB" id="A0A251RSF5"/>
<evidence type="ECO:0000313" key="2">
    <source>
        <dbReference type="Proteomes" id="UP000215914"/>
    </source>
</evidence>
<reference evidence="2" key="1">
    <citation type="journal article" date="2017" name="Nature">
        <title>The sunflower genome provides insights into oil metabolism, flowering and Asterid evolution.</title>
        <authorList>
            <person name="Badouin H."/>
            <person name="Gouzy J."/>
            <person name="Grassa C.J."/>
            <person name="Murat F."/>
            <person name="Staton S.E."/>
            <person name="Cottret L."/>
            <person name="Lelandais-Briere C."/>
            <person name="Owens G.L."/>
            <person name="Carrere S."/>
            <person name="Mayjonade B."/>
            <person name="Legrand L."/>
            <person name="Gill N."/>
            <person name="Kane N.C."/>
            <person name="Bowers J.E."/>
            <person name="Hubner S."/>
            <person name="Bellec A."/>
            <person name="Berard A."/>
            <person name="Berges H."/>
            <person name="Blanchet N."/>
            <person name="Boniface M.C."/>
            <person name="Brunel D."/>
            <person name="Catrice O."/>
            <person name="Chaidir N."/>
            <person name="Claudel C."/>
            <person name="Donnadieu C."/>
            <person name="Faraut T."/>
            <person name="Fievet G."/>
            <person name="Helmstetter N."/>
            <person name="King M."/>
            <person name="Knapp S.J."/>
            <person name="Lai Z."/>
            <person name="Le Paslier M.C."/>
            <person name="Lippi Y."/>
            <person name="Lorenzon L."/>
            <person name="Mandel J.R."/>
            <person name="Marage G."/>
            <person name="Marchand G."/>
            <person name="Marquand E."/>
            <person name="Bret-Mestries E."/>
            <person name="Morien E."/>
            <person name="Nambeesan S."/>
            <person name="Nguyen T."/>
            <person name="Pegot-Espagnet P."/>
            <person name="Pouilly N."/>
            <person name="Raftis F."/>
            <person name="Sallet E."/>
            <person name="Schiex T."/>
            <person name="Thomas J."/>
            <person name="Vandecasteele C."/>
            <person name="Vares D."/>
            <person name="Vear F."/>
            <person name="Vautrin S."/>
            <person name="Crespi M."/>
            <person name="Mangin B."/>
            <person name="Burke J.M."/>
            <person name="Salse J."/>
            <person name="Munos S."/>
            <person name="Vincourt P."/>
            <person name="Rieseberg L.H."/>
            <person name="Langlade N.B."/>
        </authorList>
    </citation>
    <scope>NUCLEOTIDE SEQUENCE [LARGE SCALE GENOMIC DNA]</scope>
    <source>
        <strain evidence="2">cv. SF193</strain>
    </source>
</reference>
<sequence>MFVAAAPPPDGGGGGAPSLFILPRRRCWGSSEGGCLAYNRRPDLESGDRILCKVRGRSRGCLACRLNDAGGNPVAGQTIERERVENEGVWNLLTFMRF</sequence>
<dbReference type="EMBL" id="CM007906">
    <property type="protein sequence ID" value="OTF87151.1"/>
    <property type="molecule type" value="Genomic_DNA"/>
</dbReference>
<accession>A0A251RSF5</accession>
<dbReference type="Proteomes" id="UP000215914">
    <property type="component" value="Chromosome 17"/>
</dbReference>
<proteinExistence type="predicted"/>
<gene>
    <name evidence="1" type="ORF">HannXRQ_Chr17g0558631</name>
</gene>
<organism evidence="1 2">
    <name type="scientific">Helianthus annuus</name>
    <name type="common">Common sunflower</name>
    <dbReference type="NCBI Taxonomy" id="4232"/>
    <lineage>
        <taxon>Eukaryota</taxon>
        <taxon>Viridiplantae</taxon>
        <taxon>Streptophyta</taxon>
        <taxon>Embryophyta</taxon>
        <taxon>Tracheophyta</taxon>
        <taxon>Spermatophyta</taxon>
        <taxon>Magnoliopsida</taxon>
        <taxon>eudicotyledons</taxon>
        <taxon>Gunneridae</taxon>
        <taxon>Pentapetalae</taxon>
        <taxon>asterids</taxon>
        <taxon>campanulids</taxon>
        <taxon>Asterales</taxon>
        <taxon>Asteraceae</taxon>
        <taxon>Asteroideae</taxon>
        <taxon>Heliantheae alliance</taxon>
        <taxon>Heliantheae</taxon>
        <taxon>Helianthus</taxon>
    </lineage>
</organism>